<feature type="domain" description="Histidine kinase" evidence="6">
    <location>
        <begin position="173"/>
        <end position="399"/>
    </location>
</feature>
<dbReference type="InterPro" id="IPR036097">
    <property type="entry name" value="HisK_dim/P_sf"/>
</dbReference>
<keyword evidence="4" id="KW-0418">Kinase</keyword>
<comment type="catalytic activity">
    <reaction evidence="1">
        <text>ATP + protein L-histidine = ADP + protein N-phospho-L-histidine.</text>
        <dbReference type="EC" id="2.7.13.3"/>
    </reaction>
</comment>
<dbReference type="GO" id="GO:0000156">
    <property type="term" value="F:phosphorelay response regulator activity"/>
    <property type="evidence" value="ECO:0007669"/>
    <property type="project" value="TreeGrafter"/>
</dbReference>
<evidence type="ECO:0000313" key="8">
    <source>
        <dbReference type="EMBL" id="SKB47189.1"/>
    </source>
</evidence>
<dbReference type="Gene3D" id="3.30.450.20">
    <property type="entry name" value="PAS domain"/>
    <property type="match status" value="1"/>
</dbReference>
<organism evidence="8 9">
    <name type="scientific">Dyadobacter psychrophilus</name>
    <dbReference type="NCBI Taxonomy" id="651661"/>
    <lineage>
        <taxon>Bacteria</taxon>
        <taxon>Pseudomonadati</taxon>
        <taxon>Bacteroidota</taxon>
        <taxon>Cytophagia</taxon>
        <taxon>Cytophagales</taxon>
        <taxon>Spirosomataceae</taxon>
        <taxon>Dyadobacter</taxon>
    </lineage>
</organism>
<evidence type="ECO:0000256" key="4">
    <source>
        <dbReference type="ARBA" id="ARBA00022777"/>
    </source>
</evidence>
<evidence type="ECO:0000313" key="9">
    <source>
        <dbReference type="Proteomes" id="UP000190897"/>
    </source>
</evidence>
<dbReference type="GO" id="GO:0000155">
    <property type="term" value="F:phosphorelay sensor kinase activity"/>
    <property type="evidence" value="ECO:0007669"/>
    <property type="project" value="InterPro"/>
</dbReference>
<dbReference type="NCBIfam" id="TIGR00229">
    <property type="entry name" value="sensory_box"/>
    <property type="match status" value="1"/>
</dbReference>
<dbReference type="PANTHER" id="PTHR42878">
    <property type="entry name" value="TWO-COMPONENT HISTIDINE KINASE"/>
    <property type="match status" value="1"/>
</dbReference>
<dbReference type="InterPro" id="IPR004358">
    <property type="entry name" value="Sig_transdc_His_kin-like_C"/>
</dbReference>
<dbReference type="SMART" id="SM00091">
    <property type="entry name" value="PAS"/>
    <property type="match status" value="1"/>
</dbReference>
<dbReference type="PANTHER" id="PTHR42878:SF15">
    <property type="entry name" value="BACTERIOPHYTOCHROME"/>
    <property type="match status" value="1"/>
</dbReference>
<dbReference type="InterPro" id="IPR013767">
    <property type="entry name" value="PAS_fold"/>
</dbReference>
<dbReference type="STRING" id="651661.SAMN05660293_00385"/>
<dbReference type="Pfam" id="PF02518">
    <property type="entry name" value="HATPase_c"/>
    <property type="match status" value="1"/>
</dbReference>
<dbReference type="PROSITE" id="PS50112">
    <property type="entry name" value="PAS"/>
    <property type="match status" value="1"/>
</dbReference>
<evidence type="ECO:0000259" key="6">
    <source>
        <dbReference type="PROSITE" id="PS50109"/>
    </source>
</evidence>
<dbReference type="Gene3D" id="1.10.287.130">
    <property type="match status" value="1"/>
</dbReference>
<dbReference type="AlphaFoldDB" id="A0A1T5BJJ9"/>
<dbReference type="InterPro" id="IPR036890">
    <property type="entry name" value="HATPase_C_sf"/>
</dbReference>
<evidence type="ECO:0000256" key="2">
    <source>
        <dbReference type="ARBA" id="ARBA00012438"/>
    </source>
</evidence>
<protein>
    <recommendedName>
        <fullName evidence="2">histidine kinase</fullName>
        <ecNumber evidence="2">2.7.13.3</ecNumber>
    </recommendedName>
</protein>
<dbReference type="EC" id="2.7.13.3" evidence="2"/>
<dbReference type="CDD" id="cd00130">
    <property type="entry name" value="PAS"/>
    <property type="match status" value="1"/>
</dbReference>
<keyword evidence="5" id="KW-0472">Membrane</keyword>
<dbReference type="SUPFAM" id="SSF55874">
    <property type="entry name" value="ATPase domain of HSP90 chaperone/DNA topoisomerase II/histidine kinase"/>
    <property type="match status" value="1"/>
</dbReference>
<dbReference type="Proteomes" id="UP000190897">
    <property type="component" value="Unassembled WGS sequence"/>
</dbReference>
<dbReference type="Gene3D" id="3.30.565.10">
    <property type="entry name" value="Histidine kinase-like ATPase, C-terminal domain"/>
    <property type="match status" value="1"/>
</dbReference>
<reference evidence="9" key="1">
    <citation type="submission" date="2017-02" db="EMBL/GenBank/DDBJ databases">
        <authorList>
            <person name="Varghese N."/>
            <person name="Submissions S."/>
        </authorList>
    </citation>
    <scope>NUCLEOTIDE SEQUENCE [LARGE SCALE GENOMIC DNA]</scope>
    <source>
        <strain evidence="9">DSM 22270</strain>
    </source>
</reference>
<dbReference type="InterPro" id="IPR000014">
    <property type="entry name" value="PAS"/>
</dbReference>
<keyword evidence="3" id="KW-0808">Transferase</keyword>
<sequence>MEQAKHILQELPCGCAVLDISGSLAYTNPTLCQLLGSSEDAVRGTSIESILTVASRIFYQTHFFPLLNLKGEVSEIFMTLKTANGTHVPVMVNAKVSTENGETVYICVFAPVWERQKYEEQLLSAKKAQQKAIEENTILNGLKAQLEMNQYQLDRKISILRERNNAYLQMSKVFMHDMQEPLRKISLFLDALFGKDRGEVAYDDQRKISIIRKSILRLRHMTRSLLDFVQISAPEESVTFLDPKRLIIEAKEELEKEASASNFSIDIGDLPHFEGRESQIKRVFIELIKNALQNTLADRPLNIQVTAVMVQENVYQHQTDKYRYTDHIQMEIKDNGSGFEGQYDSYVFGLFNKIDARSGGAGLGLALCKQVISNHYGTIKAQAEPGKGACITIVLPIRQSAG</sequence>
<dbReference type="GO" id="GO:0007234">
    <property type="term" value="P:osmosensory signaling via phosphorelay pathway"/>
    <property type="evidence" value="ECO:0007669"/>
    <property type="project" value="TreeGrafter"/>
</dbReference>
<dbReference type="SUPFAM" id="SSF55785">
    <property type="entry name" value="PYP-like sensor domain (PAS domain)"/>
    <property type="match status" value="1"/>
</dbReference>
<evidence type="ECO:0000259" key="7">
    <source>
        <dbReference type="PROSITE" id="PS50112"/>
    </source>
</evidence>
<dbReference type="GO" id="GO:0016020">
    <property type="term" value="C:membrane"/>
    <property type="evidence" value="ECO:0007669"/>
    <property type="project" value="UniProtKB-SubCell"/>
</dbReference>
<dbReference type="InterPro" id="IPR050351">
    <property type="entry name" value="BphY/WalK/GraS-like"/>
</dbReference>
<gene>
    <name evidence="8" type="ORF">SAMN05660293_00385</name>
</gene>
<evidence type="ECO:0000256" key="5">
    <source>
        <dbReference type="ARBA" id="ARBA00023136"/>
    </source>
</evidence>
<dbReference type="GO" id="GO:0006355">
    <property type="term" value="P:regulation of DNA-templated transcription"/>
    <property type="evidence" value="ECO:0007669"/>
    <property type="project" value="InterPro"/>
</dbReference>
<accession>A0A1T5BJJ9</accession>
<dbReference type="Pfam" id="PF00989">
    <property type="entry name" value="PAS"/>
    <property type="match status" value="1"/>
</dbReference>
<proteinExistence type="predicted"/>
<dbReference type="SUPFAM" id="SSF47384">
    <property type="entry name" value="Homodimeric domain of signal transducing histidine kinase"/>
    <property type="match status" value="1"/>
</dbReference>
<evidence type="ECO:0000256" key="3">
    <source>
        <dbReference type="ARBA" id="ARBA00022679"/>
    </source>
</evidence>
<dbReference type="PRINTS" id="PR00344">
    <property type="entry name" value="BCTRLSENSOR"/>
</dbReference>
<dbReference type="InterPro" id="IPR005467">
    <property type="entry name" value="His_kinase_dom"/>
</dbReference>
<dbReference type="SMART" id="SM00387">
    <property type="entry name" value="HATPase_c"/>
    <property type="match status" value="1"/>
</dbReference>
<dbReference type="InterPro" id="IPR003594">
    <property type="entry name" value="HATPase_dom"/>
</dbReference>
<evidence type="ECO:0000256" key="1">
    <source>
        <dbReference type="ARBA" id="ARBA00000085"/>
    </source>
</evidence>
<dbReference type="GO" id="GO:0030295">
    <property type="term" value="F:protein kinase activator activity"/>
    <property type="evidence" value="ECO:0007669"/>
    <property type="project" value="TreeGrafter"/>
</dbReference>
<dbReference type="InterPro" id="IPR035965">
    <property type="entry name" value="PAS-like_dom_sf"/>
</dbReference>
<feature type="domain" description="PAS" evidence="7">
    <location>
        <begin position="1"/>
        <end position="46"/>
    </location>
</feature>
<name>A0A1T5BJJ9_9BACT</name>
<dbReference type="EMBL" id="FUZA01000001">
    <property type="protein sequence ID" value="SKB47189.1"/>
    <property type="molecule type" value="Genomic_DNA"/>
</dbReference>
<dbReference type="PROSITE" id="PS50109">
    <property type="entry name" value="HIS_KIN"/>
    <property type="match status" value="1"/>
</dbReference>
<keyword evidence="9" id="KW-1185">Reference proteome</keyword>